<evidence type="ECO:0000256" key="2">
    <source>
        <dbReference type="ARBA" id="ARBA00004613"/>
    </source>
</evidence>
<comment type="similarity">
    <text evidence="3">Belongs to the metallo-dependent hydrolases superfamily. Adenosine and AMP deaminases family. ADGF subfamily.</text>
</comment>
<dbReference type="EMBL" id="JAUPFM010000002">
    <property type="protein sequence ID" value="KAK2859061.1"/>
    <property type="molecule type" value="Genomic_DNA"/>
</dbReference>
<dbReference type="Pfam" id="PF00962">
    <property type="entry name" value="A_deaminase"/>
    <property type="match status" value="1"/>
</dbReference>
<feature type="domain" description="Adenosine deaminase" evidence="11">
    <location>
        <begin position="195"/>
        <end position="484"/>
    </location>
</feature>
<keyword evidence="5" id="KW-0964">Secreted</keyword>
<dbReference type="PANTHER" id="PTHR11409">
    <property type="entry name" value="ADENOSINE DEAMINASE"/>
    <property type="match status" value="1"/>
</dbReference>
<dbReference type="EC" id="3.5.4.4" evidence="4"/>
<evidence type="ECO:0000256" key="1">
    <source>
        <dbReference type="ARBA" id="ARBA00001947"/>
    </source>
</evidence>
<accession>A0AA88NJY7</accession>
<organism evidence="13 14">
    <name type="scientific">Channa striata</name>
    <name type="common">Snakehead murrel</name>
    <name type="synonym">Ophicephalus striatus</name>
    <dbReference type="NCBI Taxonomy" id="64152"/>
    <lineage>
        <taxon>Eukaryota</taxon>
        <taxon>Metazoa</taxon>
        <taxon>Chordata</taxon>
        <taxon>Craniata</taxon>
        <taxon>Vertebrata</taxon>
        <taxon>Euteleostomi</taxon>
        <taxon>Actinopterygii</taxon>
        <taxon>Neopterygii</taxon>
        <taxon>Teleostei</taxon>
        <taxon>Neoteleostei</taxon>
        <taxon>Acanthomorphata</taxon>
        <taxon>Anabantaria</taxon>
        <taxon>Anabantiformes</taxon>
        <taxon>Channoidei</taxon>
        <taxon>Channidae</taxon>
        <taxon>Channa</taxon>
    </lineage>
</organism>
<evidence type="ECO:0000256" key="9">
    <source>
        <dbReference type="ARBA" id="ARBA00047764"/>
    </source>
</evidence>
<dbReference type="FunFam" id="3.20.20.140:FF:000017">
    <property type="entry name" value="Adenosine deaminase 2"/>
    <property type="match status" value="1"/>
</dbReference>
<keyword evidence="7 10" id="KW-0732">Signal</keyword>
<proteinExistence type="inferred from homology"/>
<evidence type="ECO:0000313" key="13">
    <source>
        <dbReference type="EMBL" id="KAK2859061.1"/>
    </source>
</evidence>
<evidence type="ECO:0000256" key="10">
    <source>
        <dbReference type="SAM" id="SignalP"/>
    </source>
</evidence>
<dbReference type="Pfam" id="PF08451">
    <property type="entry name" value="A_deaminase_N"/>
    <property type="match status" value="1"/>
</dbReference>
<evidence type="ECO:0000256" key="5">
    <source>
        <dbReference type="ARBA" id="ARBA00022525"/>
    </source>
</evidence>
<comment type="catalytic activity">
    <reaction evidence="9">
        <text>adenosine + H2O + H(+) = inosine + NH4(+)</text>
        <dbReference type="Rhea" id="RHEA:24408"/>
        <dbReference type="ChEBI" id="CHEBI:15377"/>
        <dbReference type="ChEBI" id="CHEBI:15378"/>
        <dbReference type="ChEBI" id="CHEBI:16335"/>
        <dbReference type="ChEBI" id="CHEBI:17596"/>
        <dbReference type="ChEBI" id="CHEBI:28938"/>
        <dbReference type="EC" id="3.5.4.4"/>
    </reaction>
</comment>
<evidence type="ECO:0000256" key="8">
    <source>
        <dbReference type="ARBA" id="ARBA00022801"/>
    </source>
</evidence>
<evidence type="ECO:0000256" key="4">
    <source>
        <dbReference type="ARBA" id="ARBA00012784"/>
    </source>
</evidence>
<dbReference type="InterPro" id="IPR001365">
    <property type="entry name" value="A_deaminase_dom"/>
</dbReference>
<feature type="domain" description="Adenosine/AMP deaminase N-terminal" evidence="12">
    <location>
        <begin position="29"/>
        <end position="95"/>
    </location>
</feature>
<evidence type="ECO:0000259" key="12">
    <source>
        <dbReference type="Pfam" id="PF08451"/>
    </source>
</evidence>
<keyword evidence="8" id="KW-0378">Hydrolase</keyword>
<dbReference type="AlphaFoldDB" id="A0AA88NJY7"/>
<evidence type="ECO:0000256" key="7">
    <source>
        <dbReference type="ARBA" id="ARBA00022729"/>
    </source>
</evidence>
<feature type="signal peptide" evidence="10">
    <location>
        <begin position="1"/>
        <end position="24"/>
    </location>
</feature>
<gene>
    <name evidence="13" type="ORF">Q5P01_003681</name>
</gene>
<comment type="caution">
    <text evidence="13">The sequence shown here is derived from an EMBL/GenBank/DDBJ whole genome shotgun (WGS) entry which is preliminary data.</text>
</comment>
<dbReference type="Gene3D" id="3.20.20.140">
    <property type="entry name" value="Metal-dependent hydrolases"/>
    <property type="match status" value="1"/>
</dbReference>
<dbReference type="SUPFAM" id="SSF51556">
    <property type="entry name" value="Metallo-dependent hydrolases"/>
    <property type="match status" value="1"/>
</dbReference>
<keyword evidence="14" id="KW-1185">Reference proteome</keyword>
<comment type="cofactor">
    <cofactor evidence="1">
        <name>Zn(2+)</name>
        <dbReference type="ChEBI" id="CHEBI:29105"/>
    </cofactor>
</comment>
<dbReference type="GO" id="GO:0046872">
    <property type="term" value="F:metal ion binding"/>
    <property type="evidence" value="ECO:0007669"/>
    <property type="project" value="UniProtKB-KW"/>
</dbReference>
<dbReference type="PANTHER" id="PTHR11409:SF44">
    <property type="entry name" value="ADENOSINE DEAMINASE"/>
    <property type="match status" value="1"/>
</dbReference>
<dbReference type="CDD" id="cd01321">
    <property type="entry name" value="ADGF"/>
    <property type="match status" value="1"/>
</dbReference>
<evidence type="ECO:0000256" key="6">
    <source>
        <dbReference type="ARBA" id="ARBA00022723"/>
    </source>
</evidence>
<dbReference type="NCBIfam" id="TIGR01431">
    <property type="entry name" value="adm_rel"/>
    <property type="match status" value="1"/>
</dbReference>
<dbReference type="InterPro" id="IPR006331">
    <property type="entry name" value="ADGF"/>
</dbReference>
<comment type="subcellular location">
    <subcellularLocation>
        <location evidence="2">Secreted</location>
    </subcellularLocation>
</comment>
<keyword evidence="6" id="KW-0479">Metal-binding</keyword>
<dbReference type="Proteomes" id="UP001187415">
    <property type="component" value="Unassembled WGS sequence"/>
</dbReference>
<feature type="chain" id="PRO_5041705637" description="adenosine deaminase" evidence="10">
    <location>
        <begin position="25"/>
        <end position="502"/>
    </location>
</feature>
<sequence length="502" mass="56813">MAFSIFQTLLGCLPLLCFVSVTDGMPDPTQRDLLIREEASRQTGGRVTLTAAEQELDAYLHRLKEKEMSAAQFPPALHFFRAKPLIQQSSIFKVLQKMPKGAALHIHSSSLVSVDWLVKNVTYRPHCYICFTWDNSVRFLFSDRQPFPRWNCFYWQLLETLRAKIKDPAGFDNSLMQRLTLFTEDPDGEYPNQDVVWEKFERAFIAAAGLITHAPVLRDYLYQGLEELHRDNVMYLELRSGLSKTYELDGTIHDKVWSLKTFQDVTKKFTADYPDFLGARIIFSVHRALSVSEVRAAVEEAIQLQKEFPDVVAGFDLVGREDSGRTLWYFREALSLPAEVGVTLPYFFHAGETDKEGTDVDQNILDALLFNSTRIGHGYALVHHPLAKDLSRKLDVAVELCPISNQVLKLVSDLRNHPAAVLMSEGHPMVISSDDPSLFGTTGLSYDFYQAFVGIGGLKANLGTLKELAVNSIRYSSLPAHLKDTALLMWQNKWHAFISDEA</sequence>
<evidence type="ECO:0000313" key="14">
    <source>
        <dbReference type="Proteomes" id="UP001187415"/>
    </source>
</evidence>
<evidence type="ECO:0000256" key="3">
    <source>
        <dbReference type="ARBA" id="ARBA00006083"/>
    </source>
</evidence>
<dbReference type="GO" id="GO:0046103">
    <property type="term" value="P:inosine biosynthetic process"/>
    <property type="evidence" value="ECO:0007669"/>
    <property type="project" value="TreeGrafter"/>
</dbReference>
<dbReference type="GO" id="GO:0004000">
    <property type="term" value="F:adenosine deaminase activity"/>
    <property type="evidence" value="ECO:0007669"/>
    <property type="project" value="InterPro"/>
</dbReference>
<dbReference type="InterPro" id="IPR013659">
    <property type="entry name" value="A_deaminase_N"/>
</dbReference>
<evidence type="ECO:0000259" key="11">
    <source>
        <dbReference type="Pfam" id="PF00962"/>
    </source>
</evidence>
<protein>
    <recommendedName>
        <fullName evidence="4">adenosine deaminase</fullName>
        <ecNumber evidence="4">3.5.4.4</ecNumber>
    </recommendedName>
</protein>
<dbReference type="InterPro" id="IPR006330">
    <property type="entry name" value="Ado/ade_deaminase"/>
</dbReference>
<name>A0AA88NJY7_CHASR</name>
<dbReference type="GO" id="GO:0005615">
    <property type="term" value="C:extracellular space"/>
    <property type="evidence" value="ECO:0007669"/>
    <property type="project" value="InterPro"/>
</dbReference>
<dbReference type="GO" id="GO:0006154">
    <property type="term" value="P:adenosine catabolic process"/>
    <property type="evidence" value="ECO:0007669"/>
    <property type="project" value="InterPro"/>
</dbReference>
<dbReference type="InterPro" id="IPR032466">
    <property type="entry name" value="Metal_Hydrolase"/>
</dbReference>
<reference evidence="13" key="1">
    <citation type="submission" date="2023-07" db="EMBL/GenBank/DDBJ databases">
        <title>Chromosome-level Genome Assembly of Striped Snakehead (Channa striata).</title>
        <authorList>
            <person name="Liu H."/>
        </authorList>
    </citation>
    <scope>NUCLEOTIDE SEQUENCE</scope>
    <source>
        <strain evidence="13">Gz</strain>
        <tissue evidence="13">Muscle</tissue>
    </source>
</reference>